<feature type="domain" description="Histidine kinase" evidence="6">
    <location>
        <begin position="491"/>
        <end position="722"/>
    </location>
</feature>
<dbReference type="Gene3D" id="1.10.287.130">
    <property type="match status" value="1"/>
</dbReference>
<proteinExistence type="predicted"/>
<dbReference type="CDD" id="cd00082">
    <property type="entry name" value="HisKA"/>
    <property type="match status" value="1"/>
</dbReference>
<dbReference type="PROSITE" id="PS50109">
    <property type="entry name" value="HIS_KIN"/>
    <property type="match status" value="1"/>
</dbReference>
<evidence type="ECO:0000313" key="8">
    <source>
        <dbReference type="Proteomes" id="UP001595722"/>
    </source>
</evidence>
<dbReference type="InterPro" id="IPR036097">
    <property type="entry name" value="HisK_dim/P_sf"/>
</dbReference>
<name>A0ABV7VTL1_9GAMM</name>
<evidence type="ECO:0000256" key="2">
    <source>
        <dbReference type="ARBA" id="ARBA00012438"/>
    </source>
</evidence>
<keyword evidence="8" id="KW-1185">Reference proteome</keyword>
<dbReference type="Pfam" id="PF22673">
    <property type="entry name" value="MCP-like_PDC_1"/>
    <property type="match status" value="1"/>
</dbReference>
<keyword evidence="5" id="KW-1133">Transmembrane helix</keyword>
<feature type="transmembrane region" description="Helical" evidence="5">
    <location>
        <begin position="7"/>
        <end position="26"/>
    </location>
</feature>
<dbReference type="EMBL" id="JBHRYB010000013">
    <property type="protein sequence ID" value="MFC3680900.1"/>
    <property type="molecule type" value="Genomic_DNA"/>
</dbReference>
<comment type="catalytic activity">
    <reaction evidence="1">
        <text>ATP + protein L-histidine = ADP + protein N-phospho-L-histidine.</text>
        <dbReference type="EC" id="2.7.13.3"/>
    </reaction>
</comment>
<keyword evidence="7" id="KW-0547">Nucleotide-binding</keyword>
<dbReference type="PRINTS" id="PR00344">
    <property type="entry name" value="BCTRLSENSOR"/>
</dbReference>
<keyword evidence="5" id="KW-0812">Transmembrane</keyword>
<dbReference type="SMART" id="SM00387">
    <property type="entry name" value="HATPase_c"/>
    <property type="match status" value="1"/>
</dbReference>
<dbReference type="Pfam" id="PF02518">
    <property type="entry name" value="HATPase_c"/>
    <property type="match status" value="1"/>
</dbReference>
<dbReference type="EC" id="2.7.13.3" evidence="2"/>
<organism evidence="7 8">
    <name type="scientific">Bacterioplanoides pacificum</name>
    <dbReference type="NCBI Taxonomy" id="1171596"/>
    <lineage>
        <taxon>Bacteria</taxon>
        <taxon>Pseudomonadati</taxon>
        <taxon>Pseudomonadota</taxon>
        <taxon>Gammaproteobacteria</taxon>
        <taxon>Oceanospirillales</taxon>
        <taxon>Oceanospirillaceae</taxon>
        <taxon>Bacterioplanoides</taxon>
    </lineage>
</organism>
<dbReference type="Proteomes" id="UP001595722">
    <property type="component" value="Unassembled WGS sequence"/>
</dbReference>
<dbReference type="CDD" id="cd12913">
    <property type="entry name" value="PDC1_MCP_like"/>
    <property type="match status" value="1"/>
</dbReference>
<keyword evidence="5" id="KW-0472">Membrane</keyword>
<evidence type="ECO:0000256" key="3">
    <source>
        <dbReference type="ARBA" id="ARBA00022553"/>
    </source>
</evidence>
<sequence length="733" mass="82593">MSIKSRILLSVIILQLTGFLVVIFQFSGQASRSLLENGQQQIRTTLQSRLKHFDSLANEMERSARALALAGELLHQQRQQLSHEQAQQRFSSLLKKTFTSFPQALGGGIWFEPYQFFPEQRLMGPYVYRNDKTVRFSWELNTPEYNYPAQRWYQQALPDNWQRDNLSGTMIHWSAPYTDDAASQSLMMTVTALMFDPQGKVIGLASVDWSIEDARRFLSQSGFTDNSRPFLFHPDDNVPLLDNHFSGPADSVSAVLSNTAVRLSDSTIGSVTDFQITHQDASQIFADTSIRLSNSPGLNTTDFQVTSLGERLYAGRTATGLVLGVIVPEADFARVINQQRQETLTMGVGIALLFVAIMALLLEVLFQPFEQILTLLRSTVDSNDNQQQIHIRPIAYPHQNEFTPIITTFNVLVKQIDSFTRRLSESNEELTRQQTKIAELNTRLEEKVEERTQELNAKKEEALRSLQQLKLTQAQLINMEKYAAMGELVAGLAHEVNTPLGVSVTAVSALEEQLNELNRSFRAGKLDKAEFNDFIEFSQEGTQIAADNLRRAADMISRFKQVAVDQASEKQRDFELGDYINSIMTSLRPNYKYRPLEVRVDCPEKIYISGYPGALSQILTNLMMNALIHAFGEGQQGHIDISIRCEGDQIRLRFSDDGSGMDQATLDHLFEPFFTTRRADGGSGMGTHIIHQLVTETLQGSIDVSSSPGQGTHYQLLFPRQLPQHRVQETPPD</sequence>
<keyword evidence="3" id="KW-0597">Phosphoprotein</keyword>
<gene>
    <name evidence="7" type="ORF">ACFOMG_12395</name>
</gene>
<dbReference type="InterPro" id="IPR004358">
    <property type="entry name" value="Sig_transdc_His_kin-like_C"/>
</dbReference>
<keyword evidence="4" id="KW-0175">Coiled coil</keyword>
<evidence type="ECO:0000256" key="5">
    <source>
        <dbReference type="SAM" id="Phobius"/>
    </source>
</evidence>
<dbReference type="PANTHER" id="PTHR43065:SF47">
    <property type="match status" value="1"/>
</dbReference>
<dbReference type="PANTHER" id="PTHR43065">
    <property type="entry name" value="SENSOR HISTIDINE KINASE"/>
    <property type="match status" value="1"/>
</dbReference>
<dbReference type="SUPFAM" id="SSF55874">
    <property type="entry name" value="ATPase domain of HSP90 chaperone/DNA topoisomerase II/histidine kinase"/>
    <property type="match status" value="1"/>
</dbReference>
<dbReference type="GO" id="GO:0005524">
    <property type="term" value="F:ATP binding"/>
    <property type="evidence" value="ECO:0007669"/>
    <property type="project" value="UniProtKB-KW"/>
</dbReference>
<evidence type="ECO:0000256" key="4">
    <source>
        <dbReference type="SAM" id="Coils"/>
    </source>
</evidence>
<dbReference type="InterPro" id="IPR005467">
    <property type="entry name" value="His_kinase_dom"/>
</dbReference>
<dbReference type="SUPFAM" id="SSF47384">
    <property type="entry name" value="Homodimeric domain of signal transducing histidine kinase"/>
    <property type="match status" value="1"/>
</dbReference>
<dbReference type="InterPro" id="IPR003661">
    <property type="entry name" value="HisK_dim/P_dom"/>
</dbReference>
<reference evidence="8" key="1">
    <citation type="journal article" date="2019" name="Int. J. Syst. Evol. Microbiol.">
        <title>The Global Catalogue of Microorganisms (GCM) 10K type strain sequencing project: providing services to taxonomists for standard genome sequencing and annotation.</title>
        <authorList>
            <consortium name="The Broad Institute Genomics Platform"/>
            <consortium name="The Broad Institute Genome Sequencing Center for Infectious Disease"/>
            <person name="Wu L."/>
            <person name="Ma J."/>
        </authorList>
    </citation>
    <scope>NUCLEOTIDE SEQUENCE [LARGE SCALE GENOMIC DNA]</scope>
    <source>
        <strain evidence="8">KCTC 42424</strain>
    </source>
</reference>
<protein>
    <recommendedName>
        <fullName evidence="2">histidine kinase</fullName>
        <ecNumber evidence="2">2.7.13.3</ecNumber>
    </recommendedName>
</protein>
<evidence type="ECO:0000313" key="7">
    <source>
        <dbReference type="EMBL" id="MFC3680900.1"/>
    </source>
</evidence>
<evidence type="ECO:0000256" key="1">
    <source>
        <dbReference type="ARBA" id="ARBA00000085"/>
    </source>
</evidence>
<dbReference type="Gene3D" id="3.30.565.10">
    <property type="entry name" value="Histidine kinase-like ATPase, C-terminal domain"/>
    <property type="match status" value="1"/>
</dbReference>
<accession>A0ABV7VTL1</accession>
<dbReference type="RefSeq" id="WP_376867003.1">
    <property type="nucleotide sequence ID" value="NZ_JBHRYB010000013.1"/>
</dbReference>
<dbReference type="InterPro" id="IPR003594">
    <property type="entry name" value="HATPase_dom"/>
</dbReference>
<dbReference type="InterPro" id="IPR036890">
    <property type="entry name" value="HATPase_C_sf"/>
</dbReference>
<dbReference type="Gene3D" id="3.30.450.20">
    <property type="entry name" value="PAS domain"/>
    <property type="match status" value="1"/>
</dbReference>
<keyword evidence="7" id="KW-0067">ATP-binding</keyword>
<evidence type="ECO:0000259" key="6">
    <source>
        <dbReference type="PROSITE" id="PS50109"/>
    </source>
</evidence>
<comment type="caution">
    <text evidence="7">The sequence shown here is derived from an EMBL/GenBank/DDBJ whole genome shotgun (WGS) entry which is preliminary data.</text>
</comment>
<feature type="coiled-coil region" evidence="4">
    <location>
        <begin position="416"/>
        <end position="472"/>
    </location>
</feature>